<dbReference type="GeneID" id="1440972"/>
<dbReference type="OrthoDB" id="30884at2157"/>
<proteinExistence type="predicted"/>
<evidence type="ECO:0000259" key="1">
    <source>
        <dbReference type="PROSITE" id="PS51671"/>
    </source>
</evidence>
<dbReference type="KEGG" id="tvo:TVG0442721"/>
<dbReference type="Proteomes" id="UP000001017">
    <property type="component" value="Chromosome"/>
</dbReference>
<evidence type="ECO:0000313" key="3">
    <source>
        <dbReference type="Proteomes" id="UP000001017"/>
    </source>
</evidence>
<dbReference type="InterPro" id="IPR014424">
    <property type="entry name" value="UCP004897_ACT"/>
</dbReference>
<sequence length="171" mass="18870">MWSYIYDKFSRSPSQLKIVKKMISTGIKVTKSFDNEPVLMCGDIEIRPNTLAKAAETDRRSVISVINRIANDDKLYPFFSQLEPVANLWKASVKMGLGVIEIIPESANKPGIIAGISSIIAKHNISIRQVIVDDPEIVEDPKAVVVTDQKVPAELIPELRSVDGVKGITIL</sequence>
<name>Q97BK1_THEVO</name>
<dbReference type="eggNOG" id="arCOG02316">
    <property type="taxonomic scope" value="Archaea"/>
</dbReference>
<dbReference type="RefSeq" id="WP_010916714.1">
    <property type="nucleotide sequence ID" value="NC_002689.2"/>
</dbReference>
<organism evidence="2 3">
    <name type="scientific">Thermoplasma volcanium (strain ATCC 51530 / DSM 4299 / JCM 9571 / NBRC 15438 / GSS1)</name>
    <dbReference type="NCBI Taxonomy" id="273116"/>
    <lineage>
        <taxon>Archaea</taxon>
        <taxon>Methanobacteriati</taxon>
        <taxon>Thermoplasmatota</taxon>
        <taxon>Thermoplasmata</taxon>
        <taxon>Thermoplasmatales</taxon>
        <taxon>Thermoplasmataceae</taxon>
        <taxon>Thermoplasma</taxon>
    </lineage>
</organism>
<dbReference type="PROSITE" id="PS51671">
    <property type="entry name" value="ACT"/>
    <property type="match status" value="1"/>
</dbReference>
<keyword evidence="3" id="KW-1185">Reference proteome</keyword>
<protein>
    <recommendedName>
        <fullName evidence="1">ACT domain-containing protein</fullName>
    </recommendedName>
</protein>
<feature type="domain" description="ACT" evidence="1">
    <location>
        <begin position="101"/>
        <end position="171"/>
    </location>
</feature>
<dbReference type="EMBL" id="BA000011">
    <property type="protein sequence ID" value="BAB59596.1"/>
    <property type="molecule type" value="Genomic_DNA"/>
</dbReference>
<dbReference type="PaxDb" id="273116-14324669"/>
<dbReference type="STRING" id="273116.gene:9381235"/>
<reference evidence="2 3" key="2">
    <citation type="journal article" date="2000" name="Proc. Natl. Acad. Sci. U.S.A.">
        <title>Archaeal adaptation to higher temperatures revealed by genomic sequence of Thermoplasma volcanium.</title>
        <authorList>
            <person name="Kawashima T."/>
            <person name="Amano N."/>
            <person name="Koike H."/>
            <person name="Makino S."/>
            <person name="Higuchi S."/>
            <person name="Kawashima-Ohya Y."/>
            <person name="Watanabe K."/>
            <person name="Yamazaki M."/>
            <person name="Kanehori K."/>
            <person name="Kawamoto T."/>
            <person name="Nunoshiba T."/>
            <person name="Yamamoto Y."/>
            <person name="Aramaki H."/>
            <person name="Makino K."/>
            <person name="Suzuki M."/>
        </authorList>
    </citation>
    <scope>NUCLEOTIDE SEQUENCE [LARGE SCALE GENOMIC DNA]</scope>
    <source>
        <strain evidence="3">ATCC 51530 / DSM 4299 / JCM 9571 / NBRC 15438 / GSS1</strain>
    </source>
</reference>
<dbReference type="Pfam" id="PF01842">
    <property type="entry name" value="ACT"/>
    <property type="match status" value="1"/>
</dbReference>
<accession>Q97BK1</accession>
<dbReference type="HOGENOM" id="CLU_100860_0_0_2"/>
<dbReference type="PhylomeDB" id="Q97BK1"/>
<dbReference type="SUPFAM" id="SSF55021">
    <property type="entry name" value="ACT-like"/>
    <property type="match status" value="1"/>
</dbReference>
<dbReference type="Gene3D" id="3.30.70.260">
    <property type="match status" value="1"/>
</dbReference>
<reference evidence="2 3" key="1">
    <citation type="journal article" date="1999" name="Proc. Jpn. Acad.">
        <title>Determination of the complete genomic DNA sequence of Thermoplasma volvanium GSS1.</title>
        <authorList>
            <person name="Kawashima T."/>
            <person name="Yamamoto Y."/>
            <person name="Aramaki H."/>
            <person name="Nunoshiba T."/>
            <person name="Kawamoto T."/>
            <person name="Watanabe K."/>
            <person name="Yamazaki M."/>
            <person name="Kanehori K."/>
            <person name="Amano N."/>
            <person name="Ohya Y."/>
            <person name="Makino K."/>
            <person name="Suzuki M."/>
        </authorList>
    </citation>
    <scope>NUCLEOTIDE SEQUENCE [LARGE SCALE GENOMIC DNA]</scope>
    <source>
        <strain evidence="3">ATCC 51530 / DSM 4299 / JCM 9571 / NBRC 15438 / GSS1</strain>
    </source>
</reference>
<dbReference type="AlphaFoldDB" id="Q97BK1"/>
<gene>
    <name evidence="2" type="ORF">TVG0442721</name>
</gene>
<dbReference type="InterPro" id="IPR002912">
    <property type="entry name" value="ACT_dom"/>
</dbReference>
<dbReference type="PIRSF" id="PIRSF004897">
    <property type="entry name" value="UCP004897_ACT"/>
    <property type="match status" value="1"/>
</dbReference>
<evidence type="ECO:0000313" key="2">
    <source>
        <dbReference type="EMBL" id="BAB59596.1"/>
    </source>
</evidence>
<dbReference type="InterPro" id="IPR045865">
    <property type="entry name" value="ACT-like_dom_sf"/>
</dbReference>